<reference evidence="2" key="1">
    <citation type="submission" date="2023-03" db="EMBL/GenBank/DDBJ databases">
        <title>Massive genome expansion in bonnet fungi (Mycena s.s.) driven by repeated elements and novel gene families across ecological guilds.</title>
        <authorList>
            <consortium name="Lawrence Berkeley National Laboratory"/>
            <person name="Harder C.B."/>
            <person name="Miyauchi S."/>
            <person name="Viragh M."/>
            <person name="Kuo A."/>
            <person name="Thoen E."/>
            <person name="Andreopoulos B."/>
            <person name="Lu D."/>
            <person name="Skrede I."/>
            <person name="Drula E."/>
            <person name="Henrissat B."/>
            <person name="Morin E."/>
            <person name="Kohler A."/>
            <person name="Barry K."/>
            <person name="LaButti K."/>
            <person name="Morin E."/>
            <person name="Salamov A."/>
            <person name="Lipzen A."/>
            <person name="Mereny Z."/>
            <person name="Hegedus B."/>
            <person name="Baldrian P."/>
            <person name="Stursova M."/>
            <person name="Weitz H."/>
            <person name="Taylor A."/>
            <person name="Grigoriev I.V."/>
            <person name="Nagy L.G."/>
            <person name="Martin F."/>
            <person name="Kauserud H."/>
        </authorList>
    </citation>
    <scope>NUCLEOTIDE SEQUENCE</scope>
    <source>
        <strain evidence="2">CBHHK182m</strain>
    </source>
</reference>
<protein>
    <recommendedName>
        <fullName evidence="4">F-box domain-containing protein</fullName>
    </recommendedName>
</protein>
<dbReference type="Proteomes" id="UP001215598">
    <property type="component" value="Unassembled WGS sequence"/>
</dbReference>
<keyword evidence="3" id="KW-1185">Reference proteome</keyword>
<name>A0AAD7IGV2_9AGAR</name>
<gene>
    <name evidence="2" type="ORF">B0H16DRAFT_1018744</name>
</gene>
<comment type="caution">
    <text evidence="2">The sequence shown here is derived from an EMBL/GenBank/DDBJ whole genome shotgun (WGS) entry which is preliminary data.</text>
</comment>
<dbReference type="Gene3D" id="1.20.1280.50">
    <property type="match status" value="1"/>
</dbReference>
<evidence type="ECO:0008006" key="4">
    <source>
        <dbReference type="Google" id="ProtNLM"/>
    </source>
</evidence>
<accession>A0AAD7IGV2</accession>
<proteinExistence type="predicted"/>
<evidence type="ECO:0000256" key="1">
    <source>
        <dbReference type="SAM" id="Coils"/>
    </source>
</evidence>
<feature type="non-terminal residue" evidence="2">
    <location>
        <position position="343"/>
    </location>
</feature>
<evidence type="ECO:0000313" key="2">
    <source>
        <dbReference type="EMBL" id="KAJ7742840.1"/>
    </source>
</evidence>
<dbReference type="AlphaFoldDB" id="A0AAD7IGV2"/>
<keyword evidence="1" id="KW-0175">Coiled coil</keyword>
<dbReference type="EMBL" id="JARKIB010000093">
    <property type="protein sequence ID" value="KAJ7742840.1"/>
    <property type="molecule type" value="Genomic_DNA"/>
</dbReference>
<sequence length="343" mass="38625">MDPEDSDTQARSRSGELCAFGEILETNNPPPESQIPSLRDFISRALARATCIDAEIATLQSAIDKLLSEREALNTEVQKHKGAISPLRRLPTEMLSLIFTFALAPRQDSISAPSAPWTISAVCARWRTTAISQPCFWTSIKLKNHPFISRRNGKWPPPPPSEFSLELQLDRSKELPLNIEFVVPRDRALSSFHASLLRLLCDHCGRWERMVMVGPQELFLRLGVFIDGGPLSCLRELKIQMFYDEEEEEDIIPTLDVFRDAPVLQHVVVNKSDWWLPVSMVLPWAQLLTYSGSNTWDEHLLALGSTSNLVECTLEIRGISDIIPQTSIILLPHLLRLSLSNPA</sequence>
<evidence type="ECO:0000313" key="3">
    <source>
        <dbReference type="Proteomes" id="UP001215598"/>
    </source>
</evidence>
<organism evidence="2 3">
    <name type="scientific">Mycena metata</name>
    <dbReference type="NCBI Taxonomy" id="1033252"/>
    <lineage>
        <taxon>Eukaryota</taxon>
        <taxon>Fungi</taxon>
        <taxon>Dikarya</taxon>
        <taxon>Basidiomycota</taxon>
        <taxon>Agaricomycotina</taxon>
        <taxon>Agaricomycetes</taxon>
        <taxon>Agaricomycetidae</taxon>
        <taxon>Agaricales</taxon>
        <taxon>Marasmiineae</taxon>
        <taxon>Mycenaceae</taxon>
        <taxon>Mycena</taxon>
    </lineage>
</organism>
<feature type="coiled-coil region" evidence="1">
    <location>
        <begin position="56"/>
        <end position="83"/>
    </location>
</feature>